<dbReference type="EMBL" id="JH711578">
    <property type="protein sequence ID" value="EIW81240.1"/>
    <property type="molecule type" value="Genomic_DNA"/>
</dbReference>
<dbReference type="GO" id="GO:0006972">
    <property type="term" value="P:hyperosmotic response"/>
    <property type="evidence" value="ECO:0007669"/>
    <property type="project" value="TreeGrafter"/>
</dbReference>
<evidence type="ECO:0000256" key="1">
    <source>
        <dbReference type="SAM" id="Phobius"/>
    </source>
</evidence>
<dbReference type="InterPro" id="IPR039295">
    <property type="entry name" value="MSB2"/>
</dbReference>
<proteinExistence type="predicted"/>
<keyword evidence="1" id="KW-0812">Transmembrane</keyword>
<feature type="non-terminal residue" evidence="2">
    <location>
        <position position="1"/>
    </location>
</feature>
<dbReference type="PANTHER" id="PTHR35778">
    <property type="entry name" value="SIGNALING MUCIN HKR1-RELATED"/>
    <property type="match status" value="1"/>
</dbReference>
<dbReference type="GO" id="GO:0005034">
    <property type="term" value="F:osmosensor activity"/>
    <property type="evidence" value="ECO:0007669"/>
    <property type="project" value="InterPro"/>
</dbReference>
<keyword evidence="1" id="KW-0472">Membrane</keyword>
<dbReference type="PANTHER" id="PTHR35778:SF1">
    <property type="entry name" value="SIGNALING MUCIN HKR1-RELATED"/>
    <property type="match status" value="1"/>
</dbReference>
<name>A0A5M3MQ94_CONPW</name>
<dbReference type="GeneID" id="19207771"/>
<dbReference type="GO" id="GO:0005886">
    <property type="term" value="C:plasma membrane"/>
    <property type="evidence" value="ECO:0007669"/>
    <property type="project" value="InterPro"/>
</dbReference>
<dbReference type="RefSeq" id="XP_007768244.1">
    <property type="nucleotide sequence ID" value="XM_007770054.1"/>
</dbReference>
<sequence length="180" mass="19689">YLPQDQVSTLASLISDEHSEFYTAQSGIAFELAACVDPALAITSISGPKGSNSSSDSNSSRVRRDAIIGVCSSLGGIALIVLAYIAYRAVKRRRELAHRRLSDPGDLAGARPDGQAFDQDSIGGQRRRSFYYAEDNIRGQQGVRADEEQYDQYSQAMRERRNITPGAISAPILQQSSMNW</sequence>
<organism evidence="2 3">
    <name type="scientific">Coniophora puteana (strain RWD-64-598)</name>
    <name type="common">Brown rot fungus</name>
    <dbReference type="NCBI Taxonomy" id="741705"/>
    <lineage>
        <taxon>Eukaryota</taxon>
        <taxon>Fungi</taxon>
        <taxon>Dikarya</taxon>
        <taxon>Basidiomycota</taxon>
        <taxon>Agaricomycotina</taxon>
        <taxon>Agaricomycetes</taxon>
        <taxon>Agaricomycetidae</taxon>
        <taxon>Boletales</taxon>
        <taxon>Coniophorineae</taxon>
        <taxon>Coniophoraceae</taxon>
        <taxon>Coniophora</taxon>
    </lineage>
</organism>
<feature type="transmembrane region" description="Helical" evidence="1">
    <location>
        <begin position="66"/>
        <end position="90"/>
    </location>
</feature>
<dbReference type="GO" id="GO:0009986">
    <property type="term" value="C:cell surface"/>
    <property type="evidence" value="ECO:0007669"/>
    <property type="project" value="TreeGrafter"/>
</dbReference>
<gene>
    <name evidence="2" type="ORF">CONPUDRAFT_56067</name>
</gene>
<evidence type="ECO:0000313" key="3">
    <source>
        <dbReference type="Proteomes" id="UP000053558"/>
    </source>
</evidence>
<dbReference type="OrthoDB" id="3366093at2759"/>
<dbReference type="AlphaFoldDB" id="A0A5M3MQ94"/>
<protein>
    <submittedName>
        <fullName evidence="2">Uncharacterized protein</fullName>
    </submittedName>
</protein>
<accession>A0A5M3MQ94</accession>
<dbReference type="GO" id="GO:0031505">
    <property type="term" value="P:fungal-type cell wall organization"/>
    <property type="evidence" value="ECO:0007669"/>
    <property type="project" value="TreeGrafter"/>
</dbReference>
<dbReference type="GO" id="GO:0007232">
    <property type="term" value="P:osmosensory signaling pathway via Sho1 osmosensor"/>
    <property type="evidence" value="ECO:0007669"/>
    <property type="project" value="InterPro"/>
</dbReference>
<evidence type="ECO:0000313" key="2">
    <source>
        <dbReference type="EMBL" id="EIW81240.1"/>
    </source>
</evidence>
<reference evidence="3" key="1">
    <citation type="journal article" date="2012" name="Science">
        <title>The Paleozoic origin of enzymatic lignin decomposition reconstructed from 31 fungal genomes.</title>
        <authorList>
            <person name="Floudas D."/>
            <person name="Binder M."/>
            <person name="Riley R."/>
            <person name="Barry K."/>
            <person name="Blanchette R.A."/>
            <person name="Henrissat B."/>
            <person name="Martinez A.T."/>
            <person name="Otillar R."/>
            <person name="Spatafora J.W."/>
            <person name="Yadav J.S."/>
            <person name="Aerts A."/>
            <person name="Benoit I."/>
            <person name="Boyd A."/>
            <person name="Carlson A."/>
            <person name="Copeland A."/>
            <person name="Coutinho P.M."/>
            <person name="de Vries R.P."/>
            <person name="Ferreira P."/>
            <person name="Findley K."/>
            <person name="Foster B."/>
            <person name="Gaskell J."/>
            <person name="Glotzer D."/>
            <person name="Gorecki P."/>
            <person name="Heitman J."/>
            <person name="Hesse C."/>
            <person name="Hori C."/>
            <person name="Igarashi K."/>
            <person name="Jurgens J.A."/>
            <person name="Kallen N."/>
            <person name="Kersten P."/>
            <person name="Kohler A."/>
            <person name="Kuees U."/>
            <person name="Kumar T.K.A."/>
            <person name="Kuo A."/>
            <person name="LaButti K."/>
            <person name="Larrondo L.F."/>
            <person name="Lindquist E."/>
            <person name="Ling A."/>
            <person name="Lombard V."/>
            <person name="Lucas S."/>
            <person name="Lundell T."/>
            <person name="Martin R."/>
            <person name="McLaughlin D.J."/>
            <person name="Morgenstern I."/>
            <person name="Morin E."/>
            <person name="Murat C."/>
            <person name="Nagy L.G."/>
            <person name="Nolan M."/>
            <person name="Ohm R.A."/>
            <person name="Patyshakuliyeva A."/>
            <person name="Rokas A."/>
            <person name="Ruiz-Duenas F.J."/>
            <person name="Sabat G."/>
            <person name="Salamov A."/>
            <person name="Samejima M."/>
            <person name="Schmutz J."/>
            <person name="Slot J.C."/>
            <person name="St John F."/>
            <person name="Stenlid J."/>
            <person name="Sun H."/>
            <person name="Sun S."/>
            <person name="Syed K."/>
            <person name="Tsang A."/>
            <person name="Wiebenga A."/>
            <person name="Young D."/>
            <person name="Pisabarro A."/>
            <person name="Eastwood D.C."/>
            <person name="Martin F."/>
            <person name="Cullen D."/>
            <person name="Grigoriev I.V."/>
            <person name="Hibbett D.S."/>
        </authorList>
    </citation>
    <scope>NUCLEOTIDE SEQUENCE [LARGE SCALE GENOMIC DNA]</scope>
    <source>
        <strain evidence="3">RWD-64-598 SS2</strain>
    </source>
</reference>
<dbReference type="GO" id="GO:0005576">
    <property type="term" value="C:extracellular region"/>
    <property type="evidence" value="ECO:0007669"/>
    <property type="project" value="TreeGrafter"/>
</dbReference>
<dbReference type="GO" id="GO:0030427">
    <property type="term" value="C:site of polarized growth"/>
    <property type="evidence" value="ECO:0007669"/>
    <property type="project" value="TreeGrafter"/>
</dbReference>
<dbReference type="Proteomes" id="UP000053558">
    <property type="component" value="Unassembled WGS sequence"/>
</dbReference>
<comment type="caution">
    <text evidence="2">The sequence shown here is derived from an EMBL/GenBank/DDBJ whole genome shotgun (WGS) entry which is preliminary data.</text>
</comment>
<dbReference type="GO" id="GO:0001402">
    <property type="term" value="P:signal transduction involved in filamentous growth"/>
    <property type="evidence" value="ECO:0007669"/>
    <property type="project" value="TreeGrafter"/>
</dbReference>
<dbReference type="OMA" id="ASPTSTX"/>
<dbReference type="GO" id="GO:0030010">
    <property type="term" value="P:establishment of cell polarity"/>
    <property type="evidence" value="ECO:0007669"/>
    <property type="project" value="TreeGrafter"/>
</dbReference>
<dbReference type="KEGG" id="cput:CONPUDRAFT_56067"/>
<keyword evidence="1" id="KW-1133">Transmembrane helix</keyword>
<keyword evidence="3" id="KW-1185">Reference proteome</keyword>